<name>A0A1E3QEV1_LIPST</name>
<organism evidence="3 4">
    <name type="scientific">Lipomyces starkeyi NRRL Y-11557</name>
    <dbReference type="NCBI Taxonomy" id="675824"/>
    <lineage>
        <taxon>Eukaryota</taxon>
        <taxon>Fungi</taxon>
        <taxon>Dikarya</taxon>
        <taxon>Ascomycota</taxon>
        <taxon>Saccharomycotina</taxon>
        <taxon>Lipomycetes</taxon>
        <taxon>Lipomycetales</taxon>
        <taxon>Lipomycetaceae</taxon>
        <taxon>Lipomyces</taxon>
    </lineage>
</organism>
<feature type="transmembrane region" description="Helical" evidence="2">
    <location>
        <begin position="20"/>
        <end position="40"/>
    </location>
</feature>
<feature type="region of interest" description="Disordered" evidence="1">
    <location>
        <begin position="136"/>
        <end position="177"/>
    </location>
</feature>
<dbReference type="Proteomes" id="UP000094385">
    <property type="component" value="Unassembled WGS sequence"/>
</dbReference>
<evidence type="ECO:0000313" key="3">
    <source>
        <dbReference type="EMBL" id="ODQ75537.1"/>
    </source>
</evidence>
<dbReference type="Pfam" id="PF12273">
    <property type="entry name" value="RCR"/>
    <property type="match status" value="1"/>
</dbReference>
<protein>
    <submittedName>
        <fullName evidence="3">Uncharacterized protein</fullName>
    </submittedName>
</protein>
<keyword evidence="2" id="KW-1133">Transmembrane helix</keyword>
<dbReference type="EMBL" id="KV454290">
    <property type="protein sequence ID" value="ODQ75537.1"/>
    <property type="molecule type" value="Genomic_DNA"/>
</dbReference>
<keyword evidence="4" id="KW-1185">Reference proteome</keyword>
<evidence type="ECO:0000313" key="4">
    <source>
        <dbReference type="Proteomes" id="UP000094385"/>
    </source>
</evidence>
<proteinExistence type="predicted"/>
<sequence length="177" mass="20051">MSLEKRQLYWYSSPTSWEIKWGVLGAIILGVVLTLVFAYAHARYRLAKGLEPMRYHAWLVQNRVDLMRRQRDAFIGNQTYREQYTTYPAYPMNTFYTNHTDMAPPPPAYDPRYPAPPQYISASDTKTRGVSPVPTFPDTASGSIPPVGQTENPYRSGIGQQNSATNASAGTAYRYDL</sequence>
<keyword evidence="2" id="KW-0472">Membrane</keyword>
<dbReference type="InterPro" id="IPR020999">
    <property type="entry name" value="Chitin_synth_reg_RCR"/>
</dbReference>
<feature type="compositionally biased region" description="Polar residues" evidence="1">
    <location>
        <begin position="149"/>
        <end position="169"/>
    </location>
</feature>
<dbReference type="AlphaFoldDB" id="A0A1E3QEV1"/>
<dbReference type="OrthoDB" id="5400539at2759"/>
<reference evidence="3 4" key="1">
    <citation type="journal article" date="2016" name="Proc. Natl. Acad. Sci. U.S.A.">
        <title>Comparative genomics of biotechnologically important yeasts.</title>
        <authorList>
            <person name="Riley R."/>
            <person name="Haridas S."/>
            <person name="Wolfe K.H."/>
            <person name="Lopes M.R."/>
            <person name="Hittinger C.T."/>
            <person name="Goeker M."/>
            <person name="Salamov A.A."/>
            <person name="Wisecaver J.H."/>
            <person name="Long T.M."/>
            <person name="Calvey C.H."/>
            <person name="Aerts A.L."/>
            <person name="Barry K.W."/>
            <person name="Choi C."/>
            <person name="Clum A."/>
            <person name="Coughlan A.Y."/>
            <person name="Deshpande S."/>
            <person name="Douglass A.P."/>
            <person name="Hanson S.J."/>
            <person name="Klenk H.-P."/>
            <person name="LaButti K.M."/>
            <person name="Lapidus A."/>
            <person name="Lindquist E.A."/>
            <person name="Lipzen A.M."/>
            <person name="Meier-Kolthoff J.P."/>
            <person name="Ohm R.A."/>
            <person name="Otillar R.P."/>
            <person name="Pangilinan J.L."/>
            <person name="Peng Y."/>
            <person name="Rokas A."/>
            <person name="Rosa C.A."/>
            <person name="Scheuner C."/>
            <person name="Sibirny A.A."/>
            <person name="Slot J.C."/>
            <person name="Stielow J.B."/>
            <person name="Sun H."/>
            <person name="Kurtzman C.P."/>
            <person name="Blackwell M."/>
            <person name="Grigoriev I.V."/>
            <person name="Jeffries T.W."/>
        </authorList>
    </citation>
    <scope>NUCLEOTIDE SEQUENCE [LARGE SCALE GENOMIC DNA]</scope>
    <source>
        <strain evidence="3 4">NRRL Y-11557</strain>
    </source>
</reference>
<evidence type="ECO:0000256" key="2">
    <source>
        <dbReference type="SAM" id="Phobius"/>
    </source>
</evidence>
<evidence type="ECO:0000256" key="1">
    <source>
        <dbReference type="SAM" id="MobiDB-lite"/>
    </source>
</evidence>
<keyword evidence="2" id="KW-0812">Transmembrane</keyword>
<gene>
    <name evidence="3" type="ORF">LIPSTDRAFT_983</name>
</gene>
<accession>A0A1E3QEV1</accession>